<dbReference type="SMART" id="SM00382">
    <property type="entry name" value="AAA"/>
    <property type="match status" value="1"/>
</dbReference>
<keyword evidence="10" id="KW-1185">Reference proteome</keyword>
<feature type="region of interest" description="Disordered" evidence="7">
    <location>
        <begin position="326"/>
        <end position="401"/>
    </location>
</feature>
<evidence type="ECO:0000256" key="1">
    <source>
        <dbReference type="ARBA" id="ARBA00004202"/>
    </source>
</evidence>
<name>A0ABZ1LKJ0_9ACTN</name>
<dbReference type="Pfam" id="PF00005">
    <property type="entry name" value="ABC_tran"/>
    <property type="match status" value="1"/>
</dbReference>
<organism evidence="9 10">
    <name type="scientific">Streptomyces zaomyceticus</name>
    <dbReference type="NCBI Taxonomy" id="68286"/>
    <lineage>
        <taxon>Bacteria</taxon>
        <taxon>Bacillati</taxon>
        <taxon>Actinomycetota</taxon>
        <taxon>Actinomycetes</taxon>
        <taxon>Kitasatosporales</taxon>
        <taxon>Streptomycetaceae</taxon>
        <taxon>Streptomyces</taxon>
    </lineage>
</organism>
<keyword evidence="6" id="KW-0046">Antibiotic resistance</keyword>
<evidence type="ECO:0000259" key="8">
    <source>
        <dbReference type="PROSITE" id="PS50893"/>
    </source>
</evidence>
<comment type="subcellular location">
    <subcellularLocation>
        <location evidence="1">Cell membrane</location>
        <topology evidence="1">Peripheral membrane protein</topology>
    </subcellularLocation>
</comment>
<dbReference type="InterPro" id="IPR050763">
    <property type="entry name" value="ABC_transporter_ATP-binding"/>
</dbReference>
<keyword evidence="4" id="KW-0547">Nucleotide-binding</keyword>
<evidence type="ECO:0000256" key="2">
    <source>
        <dbReference type="ARBA" id="ARBA00005417"/>
    </source>
</evidence>
<dbReference type="RefSeq" id="WP_405874271.1">
    <property type="nucleotide sequence ID" value="NZ_CP108188.1"/>
</dbReference>
<dbReference type="Proteomes" id="UP001622594">
    <property type="component" value="Chromosome"/>
</dbReference>
<proteinExistence type="inferred from homology"/>
<evidence type="ECO:0000256" key="4">
    <source>
        <dbReference type="ARBA" id="ARBA00022741"/>
    </source>
</evidence>
<feature type="compositionally biased region" description="Low complexity" evidence="7">
    <location>
        <begin position="362"/>
        <end position="389"/>
    </location>
</feature>
<evidence type="ECO:0000256" key="7">
    <source>
        <dbReference type="SAM" id="MobiDB-lite"/>
    </source>
</evidence>
<evidence type="ECO:0000313" key="9">
    <source>
        <dbReference type="EMBL" id="WTR74850.1"/>
    </source>
</evidence>
<evidence type="ECO:0000256" key="3">
    <source>
        <dbReference type="ARBA" id="ARBA00022448"/>
    </source>
</evidence>
<dbReference type="SUPFAM" id="SSF52540">
    <property type="entry name" value="P-loop containing nucleoside triphosphate hydrolases"/>
    <property type="match status" value="1"/>
</dbReference>
<dbReference type="Gene3D" id="3.40.50.300">
    <property type="entry name" value="P-loop containing nucleotide triphosphate hydrolases"/>
    <property type="match status" value="1"/>
</dbReference>
<accession>A0ABZ1LKJ0</accession>
<evidence type="ECO:0000256" key="5">
    <source>
        <dbReference type="ARBA" id="ARBA00022840"/>
    </source>
</evidence>
<gene>
    <name evidence="9" type="ORF">OG814_39065</name>
</gene>
<comment type="similarity">
    <text evidence="2">Belongs to the ABC transporter superfamily.</text>
</comment>
<dbReference type="PANTHER" id="PTHR42711">
    <property type="entry name" value="ABC TRANSPORTER ATP-BINDING PROTEIN"/>
    <property type="match status" value="1"/>
</dbReference>
<protein>
    <submittedName>
        <fullName evidence="9">ABC transporter ATP-binding protein</fullName>
    </submittedName>
</protein>
<evidence type="ECO:0000256" key="6">
    <source>
        <dbReference type="ARBA" id="ARBA00023251"/>
    </source>
</evidence>
<dbReference type="EMBL" id="CP108188">
    <property type="protein sequence ID" value="WTR74850.1"/>
    <property type="molecule type" value="Genomic_DNA"/>
</dbReference>
<dbReference type="GO" id="GO:0005524">
    <property type="term" value="F:ATP binding"/>
    <property type="evidence" value="ECO:0007669"/>
    <property type="project" value="UniProtKB-KW"/>
</dbReference>
<feature type="domain" description="ABC transporter" evidence="8">
    <location>
        <begin position="16"/>
        <end position="248"/>
    </location>
</feature>
<evidence type="ECO:0000313" key="10">
    <source>
        <dbReference type="Proteomes" id="UP001622594"/>
    </source>
</evidence>
<dbReference type="PANTHER" id="PTHR42711:SF5">
    <property type="entry name" value="ABC TRANSPORTER ATP-BINDING PROTEIN NATA"/>
    <property type="match status" value="1"/>
</dbReference>
<keyword evidence="3" id="KW-0813">Transport</keyword>
<reference evidence="9 10" key="1">
    <citation type="submission" date="2022-10" db="EMBL/GenBank/DDBJ databases">
        <title>The complete genomes of actinobacterial strains from the NBC collection.</title>
        <authorList>
            <person name="Joergensen T.S."/>
            <person name="Alvarez Arevalo M."/>
            <person name="Sterndorff E.B."/>
            <person name="Faurdal D."/>
            <person name="Vuksanovic O."/>
            <person name="Mourched A.-S."/>
            <person name="Charusanti P."/>
            <person name="Shaw S."/>
            <person name="Blin K."/>
            <person name="Weber T."/>
        </authorList>
    </citation>
    <scope>NUCLEOTIDE SEQUENCE [LARGE SCALE GENOMIC DNA]</scope>
    <source>
        <strain evidence="9 10">NBC_00123</strain>
    </source>
</reference>
<dbReference type="InterPro" id="IPR027417">
    <property type="entry name" value="P-loop_NTPase"/>
</dbReference>
<dbReference type="PROSITE" id="PS50893">
    <property type="entry name" value="ABC_TRANSPORTER_2"/>
    <property type="match status" value="1"/>
</dbReference>
<dbReference type="InterPro" id="IPR003439">
    <property type="entry name" value="ABC_transporter-like_ATP-bd"/>
</dbReference>
<dbReference type="InterPro" id="IPR003593">
    <property type="entry name" value="AAA+_ATPase"/>
</dbReference>
<sequence>MTTAIEVRGLRKDFPVRDKGILGPRTLKSAVDGLDLDIPRGRVTGLLGLNGAGKTTTIKILATLLRPSAGTVRVDGLDAVADARAVRRRINLIAGGERMVYSRMTGRENLWYFGQLYDVPRAELRRRTGELLELVGLSDAADTMVERYSRGMTQRLTIARGLVNRPDYLLLDEPTLGLDAPIARDLRRVVADLAAHDGTGVLLTSHYLAEVEELCGHVYVISAGRHLAQGSPAELKAATGSHRTVRLTVTDPSERTRAVADAFGATREPLPDGGELITLRHPDDMAGPLTAAVVGAGGSVGGLEIAEASLEDAILTLAESGVAGLVSPEDAGPTGSRAAGEQNGSASGAASDGQEAGSGRCPAEAAGTPAEAAGTPAGTAGPSDGPAGSRRATVGAKGGSR</sequence>
<keyword evidence="5 9" id="KW-0067">ATP-binding</keyword>